<evidence type="ECO:0000256" key="2">
    <source>
        <dbReference type="ARBA" id="ARBA00004978"/>
    </source>
</evidence>
<dbReference type="EMBL" id="CP045809">
    <property type="protein sequence ID" value="QHN34994.1"/>
    <property type="molecule type" value="Genomic_DNA"/>
</dbReference>
<sequence>MSPSHISTTPTSAIAVDYRRPSAPDGHRLWEIASDSKVLDVNSSYAYVLWCNDFAATSIVAEIDSRPIGFVTGYRRPEDPTVLMVWQVAVDHDARGRGVAAGMLHRLFDRCAHDDGVVALHTTISPDNQASRRLFASVAAARGLQFRREKFFAAELFPDSHESEDLYRLEPSATSPSD</sequence>
<feature type="domain" description="N-acetyltransferase" evidence="10">
    <location>
        <begin position="16"/>
        <end position="170"/>
    </location>
</feature>
<evidence type="ECO:0000256" key="6">
    <source>
        <dbReference type="ARBA" id="ARBA00022679"/>
    </source>
</evidence>
<evidence type="ECO:0000313" key="12">
    <source>
        <dbReference type="Proteomes" id="UP001059836"/>
    </source>
</evidence>
<evidence type="ECO:0000259" key="10">
    <source>
        <dbReference type="PROSITE" id="PS51186"/>
    </source>
</evidence>
<dbReference type="EC" id="2.3.1.178" evidence="4 9"/>
<dbReference type="GO" id="GO:0033816">
    <property type="term" value="F:diaminobutyrate acetyltransferase activity"/>
    <property type="evidence" value="ECO:0007669"/>
    <property type="project" value="UniProtKB-EC"/>
</dbReference>
<dbReference type="CDD" id="cd04301">
    <property type="entry name" value="NAT_SF"/>
    <property type="match status" value="1"/>
</dbReference>
<dbReference type="InterPro" id="IPR012772">
    <property type="entry name" value="Ectoine_EctA"/>
</dbReference>
<name>A0ABX6II00_9ACTN</name>
<dbReference type="InterPro" id="IPR000182">
    <property type="entry name" value="GNAT_dom"/>
</dbReference>
<evidence type="ECO:0000256" key="3">
    <source>
        <dbReference type="ARBA" id="ARBA00010712"/>
    </source>
</evidence>
<dbReference type="SUPFAM" id="SSF55729">
    <property type="entry name" value="Acyl-CoA N-acyltransferases (Nat)"/>
    <property type="match status" value="1"/>
</dbReference>
<proteinExistence type="inferred from homology"/>
<dbReference type="Pfam" id="PF00583">
    <property type="entry name" value="Acetyltransf_1"/>
    <property type="match status" value="1"/>
</dbReference>
<evidence type="ECO:0000256" key="5">
    <source>
        <dbReference type="ARBA" id="ARBA00017935"/>
    </source>
</evidence>
<protein>
    <recommendedName>
        <fullName evidence="5 9">L-2,4-diaminobutyric acid acetyltransferase</fullName>
        <shortName evidence="9">DABA acetyltransferase</shortName>
        <ecNumber evidence="4 9">2.3.1.178</ecNumber>
    </recommendedName>
</protein>
<comment type="similarity">
    <text evidence="3 9">Belongs to the acetyltransferase family. EctA subfamily.</text>
</comment>
<dbReference type="Proteomes" id="UP001059836">
    <property type="component" value="Chromosome"/>
</dbReference>
<comment type="pathway">
    <text evidence="2 9">Amine and polyamine biosynthesis; ectoine biosynthesis; L-ectoine from L-aspartate 4-semialdehyde: step 2/3.</text>
</comment>
<organism evidence="11 12">
    <name type="scientific">Gordonia pseudamarae</name>
    <dbReference type="NCBI Taxonomy" id="2831662"/>
    <lineage>
        <taxon>Bacteria</taxon>
        <taxon>Bacillati</taxon>
        <taxon>Actinomycetota</taxon>
        <taxon>Actinomycetes</taxon>
        <taxon>Mycobacteriales</taxon>
        <taxon>Gordoniaceae</taxon>
        <taxon>Gordonia</taxon>
    </lineage>
</organism>
<comment type="catalytic activity">
    <reaction evidence="8 9">
        <text>L-2,4-diaminobutanoate + acetyl-CoA = (2S)-4-acetamido-2-aminobutanoate + CoA + H(+)</text>
        <dbReference type="Rhea" id="RHEA:16901"/>
        <dbReference type="ChEBI" id="CHEBI:15378"/>
        <dbReference type="ChEBI" id="CHEBI:57287"/>
        <dbReference type="ChEBI" id="CHEBI:57288"/>
        <dbReference type="ChEBI" id="CHEBI:58761"/>
        <dbReference type="ChEBI" id="CHEBI:58929"/>
        <dbReference type="EC" id="2.3.1.178"/>
    </reaction>
</comment>
<dbReference type="PROSITE" id="PS51186">
    <property type="entry name" value="GNAT"/>
    <property type="match status" value="1"/>
</dbReference>
<reference evidence="11" key="1">
    <citation type="journal article" date="2021" name="Nat. Microbiol.">
        <title>Cocultivation of an ultrasmall environmental parasitic bacterium with lytic ability against bacteria associated with wastewater foams.</title>
        <authorList>
            <person name="Batinovic S."/>
            <person name="Rose J.J.A."/>
            <person name="Ratcliffe J."/>
            <person name="Seviour R.J."/>
            <person name="Petrovski S."/>
        </authorList>
    </citation>
    <scope>NUCLEOTIDE SEQUENCE</scope>
    <source>
        <strain evidence="11">CON9</strain>
    </source>
</reference>
<accession>A0ABX6II00</accession>
<evidence type="ECO:0000256" key="4">
    <source>
        <dbReference type="ARBA" id="ARBA00012355"/>
    </source>
</evidence>
<dbReference type="Gene3D" id="3.40.630.30">
    <property type="match status" value="1"/>
</dbReference>
<evidence type="ECO:0000256" key="9">
    <source>
        <dbReference type="RuleBase" id="RU365045"/>
    </source>
</evidence>
<dbReference type="NCBIfam" id="TIGR02406">
    <property type="entry name" value="ectoine_EctA"/>
    <property type="match status" value="1"/>
</dbReference>
<dbReference type="InterPro" id="IPR016181">
    <property type="entry name" value="Acyl_CoA_acyltransferase"/>
</dbReference>
<evidence type="ECO:0000256" key="8">
    <source>
        <dbReference type="ARBA" id="ARBA00048924"/>
    </source>
</evidence>
<evidence type="ECO:0000256" key="1">
    <source>
        <dbReference type="ARBA" id="ARBA00003741"/>
    </source>
</evidence>
<comment type="function">
    <text evidence="1 9">Catalyzes the acetylation of L-2,4-diaminobutyrate (DABA) to gamma-N-acetyl-alpha,gamma-diaminobutyric acid (ADABA) with acetyl coenzyme A.</text>
</comment>
<evidence type="ECO:0000256" key="7">
    <source>
        <dbReference type="ARBA" id="ARBA00023315"/>
    </source>
</evidence>
<dbReference type="RefSeq" id="WP_213248706.1">
    <property type="nucleotide sequence ID" value="NZ_CP045806.1"/>
</dbReference>
<keyword evidence="12" id="KW-1185">Reference proteome</keyword>
<gene>
    <name evidence="9 11" type="primary">ectA</name>
    <name evidence="11" type="ORF">GII31_08885</name>
</gene>
<keyword evidence="7 9" id="KW-0012">Acyltransferase</keyword>
<evidence type="ECO:0000313" key="11">
    <source>
        <dbReference type="EMBL" id="QHN34994.1"/>
    </source>
</evidence>
<keyword evidence="6 9" id="KW-0808">Transferase</keyword>